<feature type="compositionally biased region" description="Basic and acidic residues" evidence="3">
    <location>
        <begin position="18"/>
        <end position="31"/>
    </location>
</feature>
<feature type="compositionally biased region" description="Low complexity" evidence="3">
    <location>
        <begin position="1"/>
        <end position="11"/>
    </location>
</feature>
<dbReference type="Proteomes" id="UP001153365">
    <property type="component" value="Unassembled WGS sequence"/>
</dbReference>
<reference evidence="5" key="1">
    <citation type="submission" date="2022-06" db="EMBL/GenBank/DDBJ databases">
        <authorList>
            <consortium name="SYNGENTA / RWTH Aachen University"/>
        </authorList>
    </citation>
    <scope>NUCLEOTIDE SEQUENCE</scope>
</reference>
<dbReference type="InterPro" id="IPR001487">
    <property type="entry name" value="Bromodomain"/>
</dbReference>
<evidence type="ECO:0000313" key="5">
    <source>
        <dbReference type="EMBL" id="CAH7688339.1"/>
    </source>
</evidence>
<organism evidence="5 6">
    <name type="scientific">Phakopsora pachyrhizi</name>
    <name type="common">Asian soybean rust disease fungus</name>
    <dbReference type="NCBI Taxonomy" id="170000"/>
    <lineage>
        <taxon>Eukaryota</taxon>
        <taxon>Fungi</taxon>
        <taxon>Dikarya</taxon>
        <taxon>Basidiomycota</taxon>
        <taxon>Pucciniomycotina</taxon>
        <taxon>Pucciniomycetes</taxon>
        <taxon>Pucciniales</taxon>
        <taxon>Phakopsoraceae</taxon>
        <taxon>Phakopsora</taxon>
    </lineage>
</organism>
<proteinExistence type="predicted"/>
<keyword evidence="1 2" id="KW-0103">Bromodomain</keyword>
<feature type="domain" description="Bromo" evidence="4">
    <location>
        <begin position="150"/>
        <end position="220"/>
    </location>
</feature>
<evidence type="ECO:0000259" key="4">
    <source>
        <dbReference type="PROSITE" id="PS50014"/>
    </source>
</evidence>
<sequence>SRRSPSINSKKISQKNKKSVDKTKKEEKEDTQNPVRSPTVDCKKTFQRIKAEEKTTKEDSPNLVQSPEVSKKAHLELELGAEDACAETPTSACFPTGVTEESSNAQKTPVSAEMVVPPTDQIAAPRSAASTQSDSTSFRRRMIKTHSSVQSNPVSAVFRKPVKDSDAPGYSVIVKRPMDLRTLARKLRDGEVTSAEEYRRDLMLMLANAVMFNHEDSQVSKNAKELMIDCDRLVSIFMRGSRY</sequence>
<feature type="region of interest" description="Disordered" evidence="3">
    <location>
        <begin position="1"/>
        <end position="44"/>
    </location>
</feature>
<keyword evidence="6" id="KW-1185">Reference proteome</keyword>
<feature type="compositionally biased region" description="Basic and acidic residues" evidence="3">
    <location>
        <begin position="50"/>
        <end position="60"/>
    </location>
</feature>
<evidence type="ECO:0000256" key="3">
    <source>
        <dbReference type="SAM" id="MobiDB-lite"/>
    </source>
</evidence>
<protein>
    <submittedName>
        <fullName evidence="5">Bromodomain-containing protein</fullName>
    </submittedName>
</protein>
<comment type="caution">
    <text evidence="5">The sequence shown here is derived from an EMBL/GenBank/DDBJ whole genome shotgun (WGS) entry which is preliminary data.</text>
</comment>
<dbReference type="GO" id="GO:0035267">
    <property type="term" value="C:NuA4 histone acetyltransferase complex"/>
    <property type="evidence" value="ECO:0007669"/>
    <property type="project" value="TreeGrafter"/>
</dbReference>
<dbReference type="Gene3D" id="1.20.920.10">
    <property type="entry name" value="Bromodomain-like"/>
    <property type="match status" value="1"/>
</dbReference>
<dbReference type="Pfam" id="PF00439">
    <property type="entry name" value="Bromodomain"/>
    <property type="match status" value="1"/>
</dbReference>
<evidence type="ECO:0000313" key="6">
    <source>
        <dbReference type="Proteomes" id="UP001153365"/>
    </source>
</evidence>
<evidence type="ECO:0000256" key="1">
    <source>
        <dbReference type="ARBA" id="ARBA00023117"/>
    </source>
</evidence>
<dbReference type="PANTHER" id="PTHR15398">
    <property type="entry name" value="BROMODOMAIN-CONTAINING PROTEIN 8"/>
    <property type="match status" value="1"/>
</dbReference>
<dbReference type="GO" id="GO:0006325">
    <property type="term" value="P:chromatin organization"/>
    <property type="evidence" value="ECO:0007669"/>
    <property type="project" value="UniProtKB-ARBA"/>
</dbReference>
<dbReference type="EMBL" id="CALTRL010005971">
    <property type="protein sequence ID" value="CAH7688339.1"/>
    <property type="molecule type" value="Genomic_DNA"/>
</dbReference>
<dbReference type="PROSITE" id="PS50014">
    <property type="entry name" value="BROMODOMAIN_2"/>
    <property type="match status" value="1"/>
</dbReference>
<feature type="region of interest" description="Disordered" evidence="3">
    <location>
        <begin position="50"/>
        <end position="69"/>
    </location>
</feature>
<dbReference type="PRINTS" id="PR00503">
    <property type="entry name" value="BROMODOMAIN"/>
</dbReference>
<dbReference type="AlphaFoldDB" id="A0AAV0BNW3"/>
<evidence type="ECO:0000256" key="2">
    <source>
        <dbReference type="PROSITE-ProRule" id="PRU00035"/>
    </source>
</evidence>
<dbReference type="SUPFAM" id="SSF47370">
    <property type="entry name" value="Bromodomain"/>
    <property type="match status" value="1"/>
</dbReference>
<dbReference type="InterPro" id="IPR036427">
    <property type="entry name" value="Bromodomain-like_sf"/>
</dbReference>
<dbReference type="PANTHER" id="PTHR15398:SF4">
    <property type="entry name" value="BROMODOMAIN-CONTAINING PROTEIN 8 ISOFORM X1"/>
    <property type="match status" value="1"/>
</dbReference>
<dbReference type="SMART" id="SM00297">
    <property type="entry name" value="BROMO"/>
    <property type="match status" value="1"/>
</dbReference>
<name>A0AAV0BNW3_PHAPC</name>
<accession>A0AAV0BNW3</accession>
<feature type="non-terminal residue" evidence="5">
    <location>
        <position position="1"/>
    </location>
</feature>
<gene>
    <name evidence="5" type="ORF">PPACK8108_LOCUS23292</name>
</gene>